<feature type="transmembrane region" description="Helical" evidence="7">
    <location>
        <begin position="731"/>
        <end position="754"/>
    </location>
</feature>
<feature type="domain" description="MacB-like periplasmic core" evidence="9">
    <location>
        <begin position="450"/>
        <end position="622"/>
    </location>
</feature>
<evidence type="ECO:0000256" key="2">
    <source>
        <dbReference type="ARBA" id="ARBA00022475"/>
    </source>
</evidence>
<evidence type="ECO:0000256" key="7">
    <source>
        <dbReference type="SAM" id="Phobius"/>
    </source>
</evidence>
<keyword evidence="3 7" id="KW-0812">Transmembrane</keyword>
<reference evidence="10 11" key="1">
    <citation type="submission" date="2024-06" db="EMBL/GenBank/DDBJ databases">
        <authorList>
            <person name="Woo H."/>
        </authorList>
    </citation>
    <scope>NUCLEOTIDE SEQUENCE [LARGE SCALE GENOMIC DNA]</scope>
    <source>
        <strain evidence="10 11">Si-c</strain>
    </source>
</reference>
<sequence length="810" mass="85780">MTILFTEIWQAWRASLRRPGFLLLAASVLALGVGASAVAFNLVDQVLLKPLPLPQASRLVAVGRLQPGWPPRVSMRQYAALQDLDGVRSIGLLAFITPTVNIVSEGVPQRVVAGYIDHDLLPTLGMRPQLGRNFVAGEDSPHGPPVVMLTHDFWERQYAGNPAAIGQVLKVEGTPRTIIGVLPETFVAVGTGGDIVLPAMLTPDGTGDEPLYLAIARLADGTSTAAVGAQVEARLHADVAGSAASHDEHAHFGASDYHDALHVQGARVLELFQASALLVLLIALVNEANLLLLRALARQRDIAVRSAMGARHWRLAAPLLAESLLVGLLGAALGVLLALAGVAVLRSLIPAEVTGGELHLGVHTLLLAVLVSLLATLASAMLGLWRARAIVSFDELREGGRSGGTRYQGRVNRVMVTTQVMLTVVLLCACGIFLRKSWDDARAQWGFDYSNVATVALAPVQADYPDVRAVTALSQHLVERMRQLPGVLDVAASTSLPLDDFLGSFGIPAHAPGGGATFVLYRAVGPDYFRLFGIRLQRGRLFTPDDRQGSEAVAIIGQAMAERLYGGQALGRQVQMDDAAHPGKSWTARIVGVVDDTYPQQDSRPKPAELYVPLAQIPDVVMANFRSLESMHFALRVRGDAAGYAKALREIVAAVAPQQPIAQVRSMRSIFDEASDGAQTGIWICGVFAAMALLLAGAGLYAVMAVAVAAREHELGVRSALGASPARLALLVLRGGMAQIVAGLALGLALAAVFPRVFQASFAQLGSDARFGPWVAGGVCMLLLAFGLLACLVPAMRAGRTQPMRVLQGD</sequence>
<proteinExistence type="inferred from homology"/>
<protein>
    <submittedName>
        <fullName evidence="10">ABC transporter permease</fullName>
    </submittedName>
</protein>
<keyword evidence="11" id="KW-1185">Reference proteome</keyword>
<dbReference type="Pfam" id="PF12704">
    <property type="entry name" value="MacB_PCD"/>
    <property type="match status" value="2"/>
</dbReference>
<gene>
    <name evidence="10" type="ORF">ABQJ54_10370</name>
</gene>
<comment type="caution">
    <text evidence="10">The sequence shown here is derived from an EMBL/GenBank/DDBJ whole genome shotgun (WGS) entry which is preliminary data.</text>
</comment>
<feature type="transmembrane region" description="Helical" evidence="7">
    <location>
        <begin position="318"/>
        <end position="345"/>
    </location>
</feature>
<evidence type="ECO:0000259" key="8">
    <source>
        <dbReference type="Pfam" id="PF02687"/>
    </source>
</evidence>
<evidence type="ECO:0000259" key="9">
    <source>
        <dbReference type="Pfam" id="PF12704"/>
    </source>
</evidence>
<feature type="domain" description="ABC3 transporter permease C-terminal" evidence="8">
    <location>
        <begin position="687"/>
        <end position="803"/>
    </location>
</feature>
<dbReference type="InterPro" id="IPR003838">
    <property type="entry name" value="ABC3_permease_C"/>
</dbReference>
<keyword evidence="2" id="KW-1003">Cell membrane</keyword>
<keyword evidence="5 7" id="KW-0472">Membrane</keyword>
<evidence type="ECO:0000256" key="3">
    <source>
        <dbReference type="ARBA" id="ARBA00022692"/>
    </source>
</evidence>
<dbReference type="Proteomes" id="UP001556220">
    <property type="component" value="Unassembled WGS sequence"/>
</dbReference>
<evidence type="ECO:0000256" key="5">
    <source>
        <dbReference type="ARBA" id="ARBA00023136"/>
    </source>
</evidence>
<name>A0ABV3QEB0_9GAMM</name>
<evidence type="ECO:0000256" key="1">
    <source>
        <dbReference type="ARBA" id="ARBA00004651"/>
    </source>
</evidence>
<keyword evidence="4 7" id="KW-1133">Transmembrane helix</keyword>
<comment type="similarity">
    <text evidence="6">Belongs to the ABC-4 integral membrane protein family.</text>
</comment>
<feature type="domain" description="MacB-like periplasmic core" evidence="9">
    <location>
        <begin position="23"/>
        <end position="233"/>
    </location>
</feature>
<evidence type="ECO:0000256" key="4">
    <source>
        <dbReference type="ARBA" id="ARBA00022989"/>
    </source>
</evidence>
<dbReference type="PANTHER" id="PTHR30572:SF4">
    <property type="entry name" value="ABC TRANSPORTER PERMEASE YTRF"/>
    <property type="match status" value="1"/>
</dbReference>
<evidence type="ECO:0000256" key="6">
    <source>
        <dbReference type="ARBA" id="ARBA00038076"/>
    </source>
</evidence>
<dbReference type="RefSeq" id="WP_367854215.1">
    <property type="nucleotide sequence ID" value="NZ_JBFOHK010000002.1"/>
</dbReference>
<feature type="transmembrane region" description="Helical" evidence="7">
    <location>
        <begin position="365"/>
        <end position="385"/>
    </location>
</feature>
<comment type="subcellular location">
    <subcellularLocation>
        <location evidence="1">Cell membrane</location>
        <topology evidence="1">Multi-pass membrane protein</topology>
    </subcellularLocation>
</comment>
<evidence type="ECO:0000313" key="11">
    <source>
        <dbReference type="Proteomes" id="UP001556220"/>
    </source>
</evidence>
<feature type="transmembrane region" description="Helical" evidence="7">
    <location>
        <begin position="681"/>
        <end position="710"/>
    </location>
</feature>
<dbReference type="EMBL" id="JBFOHK010000002">
    <property type="protein sequence ID" value="MEW9572159.1"/>
    <property type="molecule type" value="Genomic_DNA"/>
</dbReference>
<dbReference type="Pfam" id="PF02687">
    <property type="entry name" value="FtsX"/>
    <property type="match status" value="2"/>
</dbReference>
<feature type="domain" description="ABC3 transporter permease C-terminal" evidence="8">
    <location>
        <begin position="276"/>
        <end position="389"/>
    </location>
</feature>
<dbReference type="InterPro" id="IPR025857">
    <property type="entry name" value="MacB_PCD"/>
</dbReference>
<accession>A0ABV3QEB0</accession>
<organism evidence="10 11">
    <name type="scientific">Rhodanobacter lycopersici</name>
    <dbReference type="NCBI Taxonomy" id="3162487"/>
    <lineage>
        <taxon>Bacteria</taxon>
        <taxon>Pseudomonadati</taxon>
        <taxon>Pseudomonadota</taxon>
        <taxon>Gammaproteobacteria</taxon>
        <taxon>Lysobacterales</taxon>
        <taxon>Rhodanobacteraceae</taxon>
        <taxon>Rhodanobacter</taxon>
    </lineage>
</organism>
<feature type="transmembrane region" description="Helical" evidence="7">
    <location>
        <begin position="414"/>
        <end position="434"/>
    </location>
</feature>
<feature type="transmembrane region" description="Helical" evidence="7">
    <location>
        <begin position="774"/>
        <end position="795"/>
    </location>
</feature>
<feature type="transmembrane region" description="Helical" evidence="7">
    <location>
        <begin position="276"/>
        <end position="297"/>
    </location>
</feature>
<dbReference type="PANTHER" id="PTHR30572">
    <property type="entry name" value="MEMBRANE COMPONENT OF TRANSPORTER-RELATED"/>
    <property type="match status" value="1"/>
</dbReference>
<dbReference type="InterPro" id="IPR050250">
    <property type="entry name" value="Macrolide_Exporter_MacB"/>
</dbReference>
<evidence type="ECO:0000313" key="10">
    <source>
        <dbReference type="EMBL" id="MEW9572159.1"/>
    </source>
</evidence>